<protein>
    <submittedName>
        <fullName evidence="1">Uncharacterized protein</fullName>
    </submittedName>
</protein>
<organism evidence="1 2">
    <name type="scientific">Symbiodinium pilosum</name>
    <name type="common">Dinoflagellate</name>
    <dbReference type="NCBI Taxonomy" id="2952"/>
    <lineage>
        <taxon>Eukaryota</taxon>
        <taxon>Sar</taxon>
        <taxon>Alveolata</taxon>
        <taxon>Dinophyceae</taxon>
        <taxon>Suessiales</taxon>
        <taxon>Symbiodiniaceae</taxon>
        <taxon>Symbiodinium</taxon>
    </lineage>
</organism>
<evidence type="ECO:0000313" key="1">
    <source>
        <dbReference type="EMBL" id="CAE7181728.1"/>
    </source>
</evidence>
<feature type="non-terminal residue" evidence="1">
    <location>
        <position position="1"/>
    </location>
</feature>
<dbReference type="Proteomes" id="UP000649617">
    <property type="component" value="Unassembled WGS sequence"/>
</dbReference>
<dbReference type="AlphaFoldDB" id="A0A812J0H2"/>
<keyword evidence="2" id="KW-1185">Reference proteome</keyword>
<name>A0A812J0H2_SYMPI</name>
<comment type="caution">
    <text evidence="1">The sequence shown here is derived from an EMBL/GenBank/DDBJ whole genome shotgun (WGS) entry which is preliminary data.</text>
</comment>
<evidence type="ECO:0000313" key="2">
    <source>
        <dbReference type="Proteomes" id="UP000649617"/>
    </source>
</evidence>
<gene>
    <name evidence="1" type="ORF">SPIL2461_LOCUS1101</name>
</gene>
<proteinExistence type="predicted"/>
<dbReference type="EMBL" id="CAJNIZ010001052">
    <property type="protein sequence ID" value="CAE7181728.1"/>
    <property type="molecule type" value="Genomic_DNA"/>
</dbReference>
<accession>A0A812J0H2</accession>
<dbReference type="OrthoDB" id="440942at2759"/>
<sequence>VQASSVGSRPVKASAIRTSRSRGCVRRVRLGALQATICFQRLLVRSATTRCRLQAGRFHAVLLRSYELATGVCQSGEEVEEDQIAWAMEVALAEFGVDASELRPTYAVVVSSGCLAGAIESPTTSSLTQALAWRWRLHAAREHGRAELQKAWMEVLGEPRPGHSRPLSMQRALVRVHGALQRHSARRHATTRKAQARRQQQAEHAATLELHRCAAADARLKVLVVEAGKRWEGMLSRAFGVKGLKRPRLSSRQSRQRHCS</sequence>
<reference evidence="1" key="1">
    <citation type="submission" date="2021-02" db="EMBL/GenBank/DDBJ databases">
        <authorList>
            <person name="Dougan E. K."/>
            <person name="Rhodes N."/>
            <person name="Thang M."/>
            <person name="Chan C."/>
        </authorList>
    </citation>
    <scope>NUCLEOTIDE SEQUENCE</scope>
</reference>